<feature type="compositionally biased region" description="Basic residues" evidence="1">
    <location>
        <begin position="93"/>
        <end position="105"/>
    </location>
</feature>
<dbReference type="Proteomes" id="UP001460270">
    <property type="component" value="Unassembled WGS sequence"/>
</dbReference>
<sequence>METEAKKMTMKGEFQSVVEAVKNVEMSMKEQTQQFQRKLELKEEELNLVQDTLRQQTEKNQELQEDVCRLQRESEEKSQKEKSCRMNSENTRLRKRKCKKTSKLN</sequence>
<comment type="caution">
    <text evidence="2">The sequence shown here is derived from an EMBL/GenBank/DDBJ whole genome shotgun (WGS) entry which is preliminary data.</text>
</comment>
<dbReference type="EMBL" id="JBBPFD010000012">
    <property type="protein sequence ID" value="KAK7905145.1"/>
    <property type="molecule type" value="Genomic_DNA"/>
</dbReference>
<evidence type="ECO:0000256" key="1">
    <source>
        <dbReference type="SAM" id="MobiDB-lite"/>
    </source>
</evidence>
<keyword evidence="3" id="KW-1185">Reference proteome</keyword>
<reference evidence="3" key="1">
    <citation type="submission" date="2024-04" db="EMBL/GenBank/DDBJ databases">
        <title>Salinicola lusitanus LLJ914,a marine bacterium isolated from the Okinawa Trough.</title>
        <authorList>
            <person name="Li J."/>
        </authorList>
    </citation>
    <scope>NUCLEOTIDE SEQUENCE [LARGE SCALE GENOMIC DNA]</scope>
</reference>
<gene>
    <name evidence="2" type="ORF">WMY93_017752</name>
</gene>
<feature type="compositionally biased region" description="Basic and acidic residues" evidence="1">
    <location>
        <begin position="71"/>
        <end position="84"/>
    </location>
</feature>
<dbReference type="AlphaFoldDB" id="A0AAW0NP33"/>
<evidence type="ECO:0000313" key="2">
    <source>
        <dbReference type="EMBL" id="KAK7905145.1"/>
    </source>
</evidence>
<proteinExistence type="predicted"/>
<organism evidence="2 3">
    <name type="scientific">Mugilogobius chulae</name>
    <name type="common">yellowstripe goby</name>
    <dbReference type="NCBI Taxonomy" id="88201"/>
    <lineage>
        <taxon>Eukaryota</taxon>
        <taxon>Metazoa</taxon>
        <taxon>Chordata</taxon>
        <taxon>Craniata</taxon>
        <taxon>Vertebrata</taxon>
        <taxon>Euteleostomi</taxon>
        <taxon>Actinopterygii</taxon>
        <taxon>Neopterygii</taxon>
        <taxon>Teleostei</taxon>
        <taxon>Neoteleostei</taxon>
        <taxon>Acanthomorphata</taxon>
        <taxon>Gobiaria</taxon>
        <taxon>Gobiiformes</taxon>
        <taxon>Gobioidei</taxon>
        <taxon>Gobiidae</taxon>
        <taxon>Gobionellinae</taxon>
        <taxon>Mugilogobius</taxon>
    </lineage>
</organism>
<protein>
    <submittedName>
        <fullName evidence="2">Uncharacterized protein</fullName>
    </submittedName>
</protein>
<evidence type="ECO:0000313" key="3">
    <source>
        <dbReference type="Proteomes" id="UP001460270"/>
    </source>
</evidence>
<name>A0AAW0NP33_9GOBI</name>
<feature type="region of interest" description="Disordered" evidence="1">
    <location>
        <begin position="71"/>
        <end position="105"/>
    </location>
</feature>
<accession>A0AAW0NP33</accession>